<name>A0A8J3BP30_9ACTN</name>
<dbReference type="GO" id="GO:0044208">
    <property type="term" value="P:'de novo' AMP biosynthetic process"/>
    <property type="evidence" value="ECO:0007669"/>
    <property type="project" value="UniProtKB-UniPathway"/>
</dbReference>
<feature type="domain" description="Adenylosuccinate lyase C-terminal" evidence="4">
    <location>
        <begin position="363"/>
        <end position="449"/>
    </location>
</feature>
<comment type="catalytic activity">
    <reaction evidence="3">
        <text>N(6)-(1,2-dicarboxyethyl)-AMP = fumarate + AMP</text>
        <dbReference type="Rhea" id="RHEA:16853"/>
        <dbReference type="ChEBI" id="CHEBI:29806"/>
        <dbReference type="ChEBI" id="CHEBI:57567"/>
        <dbReference type="ChEBI" id="CHEBI:456215"/>
        <dbReference type="EC" id="4.3.2.2"/>
    </reaction>
</comment>
<evidence type="ECO:0000256" key="2">
    <source>
        <dbReference type="NCBIfam" id="TIGR00928"/>
    </source>
</evidence>
<dbReference type="SMART" id="SM00998">
    <property type="entry name" value="ADSL_C"/>
    <property type="match status" value="1"/>
</dbReference>
<dbReference type="EMBL" id="BMQC01000010">
    <property type="protein sequence ID" value="GGK35617.1"/>
    <property type="molecule type" value="Genomic_DNA"/>
</dbReference>
<evidence type="ECO:0000256" key="3">
    <source>
        <dbReference type="RuleBase" id="RU361172"/>
    </source>
</evidence>
<gene>
    <name evidence="5" type="ORF">GCM10010124_30450</name>
</gene>
<dbReference type="PRINTS" id="PR00149">
    <property type="entry name" value="FUMRATELYASE"/>
</dbReference>
<dbReference type="Gene3D" id="1.10.275.60">
    <property type="match status" value="1"/>
</dbReference>
<dbReference type="InterPro" id="IPR000362">
    <property type="entry name" value="Fumarate_lyase_fam"/>
</dbReference>
<sequence>MPNVLASRYASAELVELWSPAEKVRMERRLWLAVLRAQRDLGVAVPDGVVEAYEAAVDLVDLDAIAARERVTRHDVKARIEEFCDRAGHQHIHKGMTSRDLTENVEQLQIRASMLLVRERIAAALARLGARATQYGDLVLTGRSHNVAAQATTLGKRFASAAEELLIAYERLSDLIARYPLRGVKGPVGTAADQLDLFDGDAAKVAALEARVAAHLGFGRVLDSVGQVYPRSLDFDVLSALAQTAAAPSSLATTIRLMVGQELATEGFRPGQVGSSAMPHKMNTRSSERINGLAVVVRGYLAMIGELAGDQWNEGDVSCSVVRRVALPDAFFALDGLFQTFLTVLDEFGAYPAVVGRELDRFLPFLATTKVLVAAVRAGVGREVAHEAIKEHAVAVALAMREKGTADNDLLDRLAGDERLRLSRRDIDALVGDRASFVGAAPAQVAAVTARIAAILAAHPAAAAYTPADIL</sequence>
<dbReference type="PROSITE" id="PS00163">
    <property type="entry name" value="FUMARATE_LYASES"/>
    <property type="match status" value="1"/>
</dbReference>
<comment type="pathway">
    <text evidence="3">Purine metabolism; AMP biosynthesis via de novo pathway; AMP from IMP: step 2/2.</text>
</comment>
<evidence type="ECO:0000259" key="4">
    <source>
        <dbReference type="SMART" id="SM00998"/>
    </source>
</evidence>
<accession>A0A8J3BP30</accession>
<dbReference type="InterPro" id="IPR019468">
    <property type="entry name" value="AdenyloSucc_lyase_C"/>
</dbReference>
<dbReference type="InterPro" id="IPR004769">
    <property type="entry name" value="Pur_lyase"/>
</dbReference>
<dbReference type="GO" id="GO:0006189">
    <property type="term" value="P:'de novo' IMP biosynthetic process"/>
    <property type="evidence" value="ECO:0007669"/>
    <property type="project" value="UniProtKB-UniPathway"/>
</dbReference>
<dbReference type="SUPFAM" id="SSF48557">
    <property type="entry name" value="L-aspartase-like"/>
    <property type="match status" value="1"/>
</dbReference>
<dbReference type="Pfam" id="PF00206">
    <property type="entry name" value="Lyase_1"/>
    <property type="match status" value="1"/>
</dbReference>
<organism evidence="5 6">
    <name type="scientific">Pilimelia terevasa</name>
    <dbReference type="NCBI Taxonomy" id="53372"/>
    <lineage>
        <taxon>Bacteria</taxon>
        <taxon>Bacillati</taxon>
        <taxon>Actinomycetota</taxon>
        <taxon>Actinomycetes</taxon>
        <taxon>Micromonosporales</taxon>
        <taxon>Micromonosporaceae</taxon>
        <taxon>Pilimelia</taxon>
    </lineage>
</organism>
<dbReference type="UniPathway" id="UPA00075">
    <property type="reaction ID" value="UER00336"/>
</dbReference>
<evidence type="ECO:0000256" key="1">
    <source>
        <dbReference type="ARBA" id="ARBA00023239"/>
    </source>
</evidence>
<dbReference type="GO" id="GO:0004018">
    <property type="term" value="F:N6-(1,2-dicarboxyethyl)AMP AMP-lyase (fumarate-forming) activity"/>
    <property type="evidence" value="ECO:0007669"/>
    <property type="project" value="UniProtKB-UniRule"/>
</dbReference>
<dbReference type="InterPro" id="IPR008948">
    <property type="entry name" value="L-Aspartase-like"/>
</dbReference>
<dbReference type="InterPro" id="IPR020557">
    <property type="entry name" value="Fumarate_lyase_CS"/>
</dbReference>
<dbReference type="AlphaFoldDB" id="A0A8J3BP30"/>
<protein>
    <recommendedName>
        <fullName evidence="2 3">Adenylosuccinate lyase</fullName>
        <shortName evidence="3">ASL</shortName>
        <ecNumber evidence="2 3">4.3.2.2</ecNumber>
    </recommendedName>
    <alternativeName>
        <fullName evidence="3">Adenylosuccinase</fullName>
    </alternativeName>
</protein>
<comment type="caution">
    <text evidence="5">The sequence shown here is derived from an EMBL/GenBank/DDBJ whole genome shotgun (WGS) entry which is preliminary data.</text>
</comment>
<dbReference type="Gene3D" id="1.10.40.30">
    <property type="entry name" value="Fumarase/aspartase (C-terminal domain)"/>
    <property type="match status" value="1"/>
</dbReference>
<dbReference type="PANTHER" id="PTHR43172:SF1">
    <property type="entry name" value="ADENYLOSUCCINATE LYASE"/>
    <property type="match status" value="1"/>
</dbReference>
<evidence type="ECO:0000313" key="6">
    <source>
        <dbReference type="Proteomes" id="UP000662200"/>
    </source>
</evidence>
<dbReference type="NCBIfam" id="TIGR00928">
    <property type="entry name" value="purB"/>
    <property type="match status" value="1"/>
</dbReference>
<evidence type="ECO:0000313" key="5">
    <source>
        <dbReference type="EMBL" id="GGK35617.1"/>
    </source>
</evidence>
<proteinExistence type="inferred from homology"/>
<keyword evidence="1 3" id="KW-0456">Lyase</keyword>
<dbReference type="GO" id="GO:0070626">
    <property type="term" value="F:(S)-2-(5-amino-1-(5-phospho-D-ribosyl)imidazole-4-carboxamido) succinate lyase (fumarate-forming) activity"/>
    <property type="evidence" value="ECO:0007669"/>
    <property type="project" value="TreeGrafter"/>
</dbReference>
<reference evidence="5" key="2">
    <citation type="submission" date="2020-09" db="EMBL/GenBank/DDBJ databases">
        <authorList>
            <person name="Sun Q."/>
            <person name="Ohkuma M."/>
        </authorList>
    </citation>
    <scope>NUCLEOTIDE SEQUENCE</scope>
    <source>
        <strain evidence="5">JCM 3091</strain>
    </source>
</reference>
<reference evidence="5" key="1">
    <citation type="journal article" date="2014" name="Int. J. Syst. Evol. Microbiol.">
        <title>Complete genome sequence of Corynebacterium casei LMG S-19264T (=DSM 44701T), isolated from a smear-ripened cheese.</title>
        <authorList>
            <consortium name="US DOE Joint Genome Institute (JGI-PGF)"/>
            <person name="Walter F."/>
            <person name="Albersmeier A."/>
            <person name="Kalinowski J."/>
            <person name="Ruckert C."/>
        </authorList>
    </citation>
    <scope>NUCLEOTIDE SEQUENCE</scope>
    <source>
        <strain evidence="5">JCM 3091</strain>
    </source>
</reference>
<dbReference type="Proteomes" id="UP000662200">
    <property type="component" value="Unassembled WGS sequence"/>
</dbReference>
<dbReference type="Gene3D" id="1.20.200.10">
    <property type="entry name" value="Fumarase/aspartase (Central domain)"/>
    <property type="match status" value="1"/>
</dbReference>
<keyword evidence="6" id="KW-1185">Reference proteome</keyword>
<dbReference type="UniPathway" id="UPA00074">
    <property type="reaction ID" value="UER00132"/>
</dbReference>
<comment type="similarity">
    <text evidence="3">Belongs to the lyase 1 family. Adenylosuccinate lyase subfamily.</text>
</comment>
<dbReference type="GO" id="GO:0005829">
    <property type="term" value="C:cytosol"/>
    <property type="evidence" value="ECO:0007669"/>
    <property type="project" value="TreeGrafter"/>
</dbReference>
<keyword evidence="3" id="KW-0658">Purine biosynthesis</keyword>
<comment type="pathway">
    <text evidence="3">Purine metabolism; IMP biosynthesis via de novo pathway; 5-amino-1-(5-phospho-D-ribosyl)imidazole-4-carboxamide from 5-amino-1-(5-phospho-D-ribosyl)imidazole-4-carboxylate: step 2/2.</text>
</comment>
<dbReference type="InterPro" id="IPR022761">
    <property type="entry name" value="Fumarate_lyase_N"/>
</dbReference>
<dbReference type="PANTHER" id="PTHR43172">
    <property type="entry name" value="ADENYLOSUCCINATE LYASE"/>
    <property type="match status" value="1"/>
</dbReference>
<dbReference type="Pfam" id="PF10397">
    <property type="entry name" value="ADSL_C"/>
    <property type="match status" value="1"/>
</dbReference>
<comment type="catalytic activity">
    <reaction evidence="3">
        <text>(2S)-2-[5-amino-1-(5-phospho-beta-D-ribosyl)imidazole-4-carboxamido]succinate = 5-amino-1-(5-phospho-beta-D-ribosyl)imidazole-4-carboxamide + fumarate</text>
        <dbReference type="Rhea" id="RHEA:23920"/>
        <dbReference type="ChEBI" id="CHEBI:29806"/>
        <dbReference type="ChEBI" id="CHEBI:58443"/>
        <dbReference type="ChEBI" id="CHEBI:58475"/>
        <dbReference type="EC" id="4.3.2.2"/>
    </reaction>
</comment>
<dbReference type="EC" id="4.3.2.2" evidence="2 3"/>